<dbReference type="Proteomes" id="UP000718281">
    <property type="component" value="Unassembled WGS sequence"/>
</dbReference>
<evidence type="ECO:0000256" key="1">
    <source>
        <dbReference type="ARBA" id="ARBA00005582"/>
    </source>
</evidence>
<dbReference type="Gene3D" id="3.90.79.10">
    <property type="entry name" value="Nucleoside Triphosphate Pyrophosphohydrolase"/>
    <property type="match status" value="1"/>
</dbReference>
<evidence type="ECO:0000256" key="2">
    <source>
        <dbReference type="ARBA" id="ARBA00022801"/>
    </source>
</evidence>
<reference evidence="5 6" key="1">
    <citation type="submission" date="2020-10" db="EMBL/GenBank/DDBJ databases">
        <title>Connecting structure to function with the recovery of over 1000 high-quality activated sludge metagenome-assembled genomes encoding full-length rRNA genes using long-read sequencing.</title>
        <authorList>
            <person name="Singleton C.M."/>
            <person name="Petriglieri F."/>
            <person name="Kristensen J.M."/>
            <person name="Kirkegaard R.H."/>
            <person name="Michaelsen T.Y."/>
            <person name="Andersen M.H."/>
            <person name="Karst S.M."/>
            <person name="Dueholm M.S."/>
            <person name="Nielsen P.H."/>
            <person name="Albertsen M."/>
        </authorList>
    </citation>
    <scope>NUCLEOTIDE SEQUENCE [LARGE SCALE GENOMIC DNA]</scope>
    <source>
        <strain evidence="5">AalE_18-Q3-R2-46_BAT3C.188</strain>
    </source>
</reference>
<protein>
    <submittedName>
        <fullName evidence="5">NUDIX domain-containing protein</fullName>
    </submittedName>
</protein>
<comment type="caution">
    <text evidence="5">The sequence shown here is derived from an EMBL/GenBank/DDBJ whole genome shotgun (WGS) entry which is preliminary data.</text>
</comment>
<dbReference type="PANTHER" id="PTHR43736:SF1">
    <property type="entry name" value="DIHYDRONEOPTERIN TRIPHOSPHATE DIPHOSPHATASE"/>
    <property type="match status" value="1"/>
</dbReference>
<gene>
    <name evidence="5" type="ORF">IPF40_08265</name>
</gene>
<dbReference type="GO" id="GO:0016787">
    <property type="term" value="F:hydrolase activity"/>
    <property type="evidence" value="ECO:0007669"/>
    <property type="project" value="UniProtKB-KW"/>
</dbReference>
<dbReference type="InterPro" id="IPR020084">
    <property type="entry name" value="NUDIX_hydrolase_CS"/>
</dbReference>
<sequence>MTAWALWLEGRLADGRVVGPWLLEHGNDPGITLWDNGLVMDELLDVWSEAGEARCVLTFGVREVTDGDRTPAARVPARDPDVVQARGEVAERVQRLAAYAFVHSHRGVLLAQLSDRTHAPGQWGLPGGGVDPGESPQDAVLREVAEESGQRVRLVGVLGVVDGHWVGRAPDGRLEDFHAVRLVWEAVCDDPTDPVVHDVGGTTAAAAWVPIEHVASLPLSDAWRDVLVDLTAPTTDGAEGSAHQP</sequence>
<name>A0A934X662_9MICO</name>
<dbReference type="InterPro" id="IPR000086">
    <property type="entry name" value="NUDIX_hydrolase_dom"/>
</dbReference>
<dbReference type="SUPFAM" id="SSF55811">
    <property type="entry name" value="Nudix"/>
    <property type="match status" value="1"/>
</dbReference>
<dbReference type="PROSITE" id="PS51462">
    <property type="entry name" value="NUDIX"/>
    <property type="match status" value="1"/>
</dbReference>
<dbReference type="PROSITE" id="PS00893">
    <property type="entry name" value="NUDIX_BOX"/>
    <property type="match status" value="1"/>
</dbReference>
<accession>A0A934X662</accession>
<evidence type="ECO:0000313" key="5">
    <source>
        <dbReference type="EMBL" id="MBK6301033.1"/>
    </source>
</evidence>
<dbReference type="CDD" id="cd02883">
    <property type="entry name" value="NUDIX_Hydrolase"/>
    <property type="match status" value="1"/>
</dbReference>
<organism evidence="5 6">
    <name type="scientific">Candidatus Phosphoribacter hodrii</name>
    <dbReference type="NCBI Taxonomy" id="2953743"/>
    <lineage>
        <taxon>Bacteria</taxon>
        <taxon>Bacillati</taxon>
        <taxon>Actinomycetota</taxon>
        <taxon>Actinomycetes</taxon>
        <taxon>Micrococcales</taxon>
        <taxon>Dermatophilaceae</taxon>
        <taxon>Candidatus Phosphoribacter</taxon>
    </lineage>
</organism>
<dbReference type="AlphaFoldDB" id="A0A934X662"/>
<dbReference type="PRINTS" id="PR00502">
    <property type="entry name" value="NUDIXFAMILY"/>
</dbReference>
<dbReference type="InterPro" id="IPR015797">
    <property type="entry name" value="NUDIX_hydrolase-like_dom_sf"/>
</dbReference>
<comment type="similarity">
    <text evidence="1 3">Belongs to the Nudix hydrolase family.</text>
</comment>
<keyword evidence="2 3" id="KW-0378">Hydrolase</keyword>
<feature type="domain" description="Nudix hydrolase" evidence="4">
    <location>
        <begin position="93"/>
        <end position="232"/>
    </location>
</feature>
<evidence type="ECO:0000313" key="6">
    <source>
        <dbReference type="Proteomes" id="UP000718281"/>
    </source>
</evidence>
<dbReference type="PANTHER" id="PTHR43736">
    <property type="entry name" value="ADP-RIBOSE PYROPHOSPHATASE"/>
    <property type="match status" value="1"/>
</dbReference>
<proteinExistence type="inferred from homology"/>
<evidence type="ECO:0000259" key="4">
    <source>
        <dbReference type="PROSITE" id="PS51462"/>
    </source>
</evidence>
<dbReference type="EMBL" id="JADIXZ010000004">
    <property type="protein sequence ID" value="MBK6301033.1"/>
    <property type="molecule type" value="Genomic_DNA"/>
</dbReference>
<dbReference type="InterPro" id="IPR020476">
    <property type="entry name" value="Nudix_hydrolase"/>
</dbReference>
<evidence type="ECO:0000256" key="3">
    <source>
        <dbReference type="RuleBase" id="RU003476"/>
    </source>
</evidence>
<dbReference type="Pfam" id="PF00293">
    <property type="entry name" value="NUDIX"/>
    <property type="match status" value="1"/>
</dbReference>